<dbReference type="Pfam" id="PF17657">
    <property type="entry name" value="DNA_pol3_finger"/>
    <property type="match status" value="1"/>
</dbReference>
<dbReference type="Gene3D" id="3.20.20.140">
    <property type="entry name" value="Metal-dependent hydrolases"/>
    <property type="match status" value="1"/>
</dbReference>
<dbReference type="Pfam" id="PF01336">
    <property type="entry name" value="tRNA_anti-codon"/>
    <property type="match status" value="1"/>
</dbReference>
<dbReference type="SMART" id="SM00481">
    <property type="entry name" value="POLIIIAc"/>
    <property type="match status" value="1"/>
</dbReference>
<comment type="catalytic activity">
    <reaction evidence="12 13">
        <text>DNA(n) + a 2'-deoxyribonucleoside 5'-triphosphate = DNA(n+1) + diphosphate</text>
        <dbReference type="Rhea" id="RHEA:22508"/>
        <dbReference type="Rhea" id="RHEA-COMP:17339"/>
        <dbReference type="Rhea" id="RHEA-COMP:17340"/>
        <dbReference type="ChEBI" id="CHEBI:33019"/>
        <dbReference type="ChEBI" id="CHEBI:61560"/>
        <dbReference type="ChEBI" id="CHEBI:173112"/>
        <dbReference type="EC" id="2.7.7.7"/>
    </reaction>
</comment>
<evidence type="ECO:0000256" key="7">
    <source>
        <dbReference type="ARBA" id="ARBA00022695"/>
    </source>
</evidence>
<dbReference type="GO" id="GO:0006281">
    <property type="term" value="P:DNA repair"/>
    <property type="evidence" value="ECO:0007669"/>
    <property type="project" value="UniProtKB-UniRule"/>
</dbReference>
<accession>A0A1N6R9F6</accession>
<dbReference type="PANTHER" id="PTHR32294:SF4">
    <property type="entry name" value="ERROR-PRONE DNA POLYMERASE"/>
    <property type="match status" value="1"/>
</dbReference>
<dbReference type="InterPro" id="IPR003141">
    <property type="entry name" value="Pol/His_phosphatase_N"/>
</dbReference>
<evidence type="ECO:0000313" key="17">
    <source>
        <dbReference type="Proteomes" id="UP000186235"/>
    </source>
</evidence>
<dbReference type="GO" id="GO:0003887">
    <property type="term" value="F:DNA-directed DNA polymerase activity"/>
    <property type="evidence" value="ECO:0007669"/>
    <property type="project" value="UniProtKB-UniRule"/>
</dbReference>
<feature type="region of interest" description="Disordered" evidence="14">
    <location>
        <begin position="481"/>
        <end position="530"/>
    </location>
</feature>
<evidence type="ECO:0000256" key="3">
    <source>
        <dbReference type="ARBA" id="ARBA00012417"/>
    </source>
</evidence>
<dbReference type="Pfam" id="PF07733">
    <property type="entry name" value="DNA_pol3_alpha"/>
    <property type="match status" value="2"/>
</dbReference>
<feature type="domain" description="Polymerase/histidinol phosphatase N-terminal" evidence="15">
    <location>
        <begin position="11"/>
        <end position="78"/>
    </location>
</feature>
<keyword evidence="17" id="KW-1185">Reference proteome</keyword>
<keyword evidence="8 13" id="KW-0235">DNA replication</keyword>
<comment type="similarity">
    <text evidence="2 13">Belongs to the DNA polymerase type-C family. DnaE2 subfamily.</text>
</comment>
<dbReference type="SUPFAM" id="SSF89550">
    <property type="entry name" value="PHP domain-like"/>
    <property type="match status" value="1"/>
</dbReference>
<dbReference type="CDD" id="cd07431">
    <property type="entry name" value="PHP_PolIIIA"/>
    <property type="match status" value="1"/>
</dbReference>
<comment type="subcellular location">
    <subcellularLocation>
        <location evidence="1 13">Cytoplasm</location>
    </subcellularLocation>
</comment>
<dbReference type="InterPro" id="IPR016195">
    <property type="entry name" value="Pol/histidinol_Pase-like"/>
</dbReference>
<evidence type="ECO:0000256" key="5">
    <source>
        <dbReference type="ARBA" id="ARBA00022490"/>
    </source>
</evidence>
<dbReference type="GO" id="GO:0008408">
    <property type="term" value="F:3'-5' exonuclease activity"/>
    <property type="evidence" value="ECO:0007669"/>
    <property type="project" value="InterPro"/>
</dbReference>
<dbReference type="RefSeq" id="WP_076404718.1">
    <property type="nucleotide sequence ID" value="NZ_FTMI01000003.1"/>
</dbReference>
<evidence type="ECO:0000256" key="6">
    <source>
        <dbReference type="ARBA" id="ARBA00022679"/>
    </source>
</evidence>
<dbReference type="InterPro" id="IPR029460">
    <property type="entry name" value="DNAPol_HHH"/>
</dbReference>
<dbReference type="InterPro" id="IPR004365">
    <property type="entry name" value="NA-bd_OB_tRNA"/>
</dbReference>
<name>A0A1N6R9F6_9MICO</name>
<keyword evidence="6 13" id="KW-0808">Transferase</keyword>
<dbReference type="InterPro" id="IPR004013">
    <property type="entry name" value="PHP_dom"/>
</dbReference>
<dbReference type="Pfam" id="PF14579">
    <property type="entry name" value="HHH_6"/>
    <property type="match status" value="1"/>
</dbReference>
<proteinExistence type="inferred from homology"/>
<feature type="compositionally biased region" description="Basic and acidic residues" evidence="14">
    <location>
        <begin position="925"/>
        <end position="937"/>
    </location>
</feature>
<comment type="function">
    <text evidence="13">DNA polymerase involved in damage-induced mutagenesis and translesion synthesis (TLS). It is not the major replicative DNA polymerase.</text>
</comment>
<gene>
    <name evidence="13" type="primary">dnaE2</name>
    <name evidence="16" type="ORF">SAMN05518682_1785</name>
</gene>
<dbReference type="InterPro" id="IPR040982">
    <property type="entry name" value="DNA_pol3_finger"/>
</dbReference>
<feature type="region of interest" description="Disordered" evidence="14">
    <location>
        <begin position="916"/>
        <end position="939"/>
    </location>
</feature>
<organism evidence="16 17">
    <name type="scientific">Cellulosimicrobium aquatile</name>
    <dbReference type="NCBI Taxonomy" id="1612203"/>
    <lineage>
        <taxon>Bacteria</taxon>
        <taxon>Bacillati</taxon>
        <taxon>Actinomycetota</taxon>
        <taxon>Actinomycetes</taxon>
        <taxon>Micrococcales</taxon>
        <taxon>Promicromonosporaceae</taxon>
        <taxon>Cellulosimicrobium</taxon>
    </lineage>
</organism>
<evidence type="ECO:0000256" key="2">
    <source>
        <dbReference type="ARBA" id="ARBA00007391"/>
    </source>
</evidence>
<sequence length="1216" mass="130087">MTDRTTGPRYAELHAHSAFSFLDGASHPEELAAEGARLGLSALAVTDHDGLYGVVRFAEAARKVNLPTVFGSELHLPAPTTTGAPVLDPPTGVPDPRSTHLLVLARGTQGYRNLSRAIATAHLATGTKGAADYRLEQLAAEAAGQWLVLTGCRKGAVRRALVTSGRAAARRELDRLVALFGADNVAVEITTTDDPRDADLHAALADLAADARLPLVATTAAHYAHPRDADLAGALAAVRARSSLDDLDGWLPGAPTTHLRSAAEMLARHPRHPQAVATAAALGDECAFDLHLVAPDLPPYPVPDGHTEATWLRELVRRGGEDRYGPRGQEKITGAWAQIDHELRVIEDLHFPGYFLVVYDLVEFCRRNGILAQGRGSAANSAVCYALGITAVDAVKHGLLFERFLAPERDGPPDIDIDIESARREEVIQHVYETFGRTHAAQVANVISYRPKSAVRDAARALGYDVGQADAWSKSIERWGSLRGPDPSSPAADRAAKERAIAAKTPVSTGPAAPRVTTRTARKDAATSRLWGSRDWSPDLTGRGARVVDPLAVDEGDVLRADDTHDVVPAHRPPSAAQEGEIPDAVLDLADRMLRLPRHLGIHSGGMVMCDRPVIEVCPVEWARMEGRTVLQWDKEDCADAGLVKFDLLGLGMLTALRIGFDLVERHEGGPRLALHTLPEDDPAVYDLLCAADTVGVFQVESRAQMATLPRLRPRTFYDIVIEVALIRPGPIQGGSVHPYINRARGREEVTFLHPLLEKSLGKTKGVPLFQEQLMQMAIDVAGFSPKESDQLRRAMGSKRSVERMEELRGRLMDGMREKGVTDPAVREEIYDKLKAFADFGFPESHAYSFAFLVYASSWLKVHHPAAFYAGLLAAQPMGFYSPQSLVADARRHGVTVLRPDVNASDVEATVERLPADHTGAPADHAGEDRHGARTGDSRMLGGAVGVDTRYGPAPDLGLAVRLGLASVRGLGKDAAERVVAARGAPGEGRAFSDLRDLVRRVDLTTAQLEGLATAGATDGLGVTRREALWAAGALAQEGPGTLPGVSVGVEAPALPGMTDVENAVADVWATGVSTDSYPTQYVRDGLNAAGVLTVVGAVAVSREIEQVDEAERAAGEVPGTRPHPPSRVAVGGVVTHRQRPGTAGGVTFLSLEDETGILNVVCSPGLWQRFRKVARGSAALVVRGRLERADGATNLVAEHLAPLSLQVGTTSRDFR</sequence>
<dbReference type="EC" id="2.7.7.7" evidence="3 13"/>
<evidence type="ECO:0000313" key="16">
    <source>
        <dbReference type="EMBL" id="SIQ25530.1"/>
    </source>
</evidence>
<dbReference type="Pfam" id="PF02811">
    <property type="entry name" value="PHP"/>
    <property type="match status" value="1"/>
</dbReference>
<dbReference type="CDD" id="cd04485">
    <property type="entry name" value="DnaE_OBF"/>
    <property type="match status" value="1"/>
</dbReference>
<evidence type="ECO:0000256" key="1">
    <source>
        <dbReference type="ARBA" id="ARBA00004496"/>
    </source>
</evidence>
<evidence type="ECO:0000256" key="9">
    <source>
        <dbReference type="ARBA" id="ARBA00022763"/>
    </source>
</evidence>
<keyword evidence="5 13" id="KW-0963">Cytoplasm</keyword>
<evidence type="ECO:0000256" key="4">
    <source>
        <dbReference type="ARBA" id="ARBA00017273"/>
    </source>
</evidence>
<evidence type="ECO:0000256" key="14">
    <source>
        <dbReference type="SAM" id="MobiDB-lite"/>
    </source>
</evidence>
<dbReference type="PANTHER" id="PTHR32294">
    <property type="entry name" value="DNA POLYMERASE III SUBUNIT ALPHA"/>
    <property type="match status" value="1"/>
</dbReference>
<dbReference type="InterPro" id="IPR004805">
    <property type="entry name" value="DnaE2/DnaE/PolC"/>
</dbReference>
<dbReference type="EMBL" id="FTMI01000003">
    <property type="protein sequence ID" value="SIQ25530.1"/>
    <property type="molecule type" value="Genomic_DNA"/>
</dbReference>
<dbReference type="Proteomes" id="UP000186235">
    <property type="component" value="Unassembled WGS sequence"/>
</dbReference>
<keyword evidence="7 13" id="KW-0548">Nucleotidyltransferase</keyword>
<evidence type="ECO:0000256" key="11">
    <source>
        <dbReference type="ARBA" id="ARBA00023204"/>
    </source>
</evidence>
<reference evidence="17" key="1">
    <citation type="submission" date="2017-01" db="EMBL/GenBank/DDBJ databases">
        <authorList>
            <person name="Varghese N."/>
            <person name="Submissions S."/>
        </authorList>
    </citation>
    <scope>NUCLEOTIDE SEQUENCE [LARGE SCALE GENOMIC DNA]</scope>
    <source>
        <strain evidence="17">3bp</strain>
    </source>
</reference>
<dbReference type="GO" id="GO:0005737">
    <property type="term" value="C:cytoplasm"/>
    <property type="evidence" value="ECO:0007669"/>
    <property type="project" value="UniProtKB-SubCell"/>
</dbReference>
<evidence type="ECO:0000256" key="13">
    <source>
        <dbReference type="HAMAP-Rule" id="MF_01902"/>
    </source>
</evidence>
<keyword evidence="11 13" id="KW-0234">DNA repair</keyword>
<dbReference type="AlphaFoldDB" id="A0A1N6R9F6"/>
<evidence type="ECO:0000256" key="12">
    <source>
        <dbReference type="ARBA" id="ARBA00049244"/>
    </source>
</evidence>
<dbReference type="GO" id="GO:0003676">
    <property type="term" value="F:nucleic acid binding"/>
    <property type="evidence" value="ECO:0007669"/>
    <property type="project" value="InterPro"/>
</dbReference>
<evidence type="ECO:0000259" key="15">
    <source>
        <dbReference type="SMART" id="SM00481"/>
    </source>
</evidence>
<keyword evidence="10 13" id="KW-0239">DNA-directed DNA polymerase</keyword>
<evidence type="ECO:0000256" key="10">
    <source>
        <dbReference type="ARBA" id="ARBA00022932"/>
    </source>
</evidence>
<dbReference type="InterPro" id="IPR011708">
    <property type="entry name" value="DNA_pol3_alpha_NTPase_dom"/>
</dbReference>
<dbReference type="GO" id="GO:0006260">
    <property type="term" value="P:DNA replication"/>
    <property type="evidence" value="ECO:0007669"/>
    <property type="project" value="UniProtKB-KW"/>
</dbReference>
<protein>
    <recommendedName>
        <fullName evidence="4 13">Error-prone DNA polymerase</fullName>
        <ecNumber evidence="3 13">2.7.7.7</ecNumber>
    </recommendedName>
</protein>
<evidence type="ECO:0000256" key="8">
    <source>
        <dbReference type="ARBA" id="ARBA00022705"/>
    </source>
</evidence>
<keyword evidence="9 13" id="KW-0227">DNA damage</keyword>
<dbReference type="InterPro" id="IPR023073">
    <property type="entry name" value="DnaE2"/>
</dbReference>
<dbReference type="HAMAP" id="MF_01902">
    <property type="entry name" value="DNApol_error_prone"/>
    <property type="match status" value="1"/>
</dbReference>